<feature type="binding site" evidence="4">
    <location>
        <begin position="221"/>
        <end position="224"/>
    </location>
    <ligand>
        <name>substrate</name>
    </ligand>
</feature>
<dbReference type="GeneID" id="30013377"/>
<name>A0A178ZC95_9EURO</name>
<evidence type="ECO:0000313" key="7">
    <source>
        <dbReference type="Proteomes" id="UP000078343"/>
    </source>
</evidence>
<accession>A0A178ZC95</accession>
<feature type="active site" description="Charge relay system" evidence="3">
    <location>
        <position position="125"/>
    </location>
</feature>
<keyword evidence="2" id="KW-0378">Hydrolase</keyword>
<dbReference type="PIRSF" id="PIRSF001221">
    <property type="entry name" value="Amidase_fungi"/>
    <property type="match status" value="1"/>
</dbReference>
<feature type="domain" description="Amidase" evidence="5">
    <location>
        <begin position="78"/>
        <end position="514"/>
    </location>
</feature>
<keyword evidence="7" id="KW-1185">Reference proteome</keyword>
<evidence type="ECO:0000256" key="1">
    <source>
        <dbReference type="ARBA" id="ARBA00009199"/>
    </source>
</evidence>
<protein>
    <recommendedName>
        <fullName evidence="5">Amidase domain-containing protein</fullName>
    </recommendedName>
</protein>
<dbReference type="EMBL" id="LVYI01000008">
    <property type="protein sequence ID" value="OAP57096.1"/>
    <property type="molecule type" value="Genomic_DNA"/>
</dbReference>
<evidence type="ECO:0000259" key="5">
    <source>
        <dbReference type="Pfam" id="PF01425"/>
    </source>
</evidence>
<dbReference type="STRING" id="1367422.A0A178ZC95"/>
<feature type="binding site" evidence="4">
    <location>
        <position position="174"/>
    </location>
    <ligand>
        <name>substrate</name>
    </ligand>
</feature>
<gene>
    <name evidence="6" type="ORF">AYL99_09209</name>
</gene>
<evidence type="ECO:0000313" key="6">
    <source>
        <dbReference type="EMBL" id="OAP57096.1"/>
    </source>
</evidence>
<comment type="similarity">
    <text evidence="1">Belongs to the amidase family.</text>
</comment>
<reference evidence="6 7" key="1">
    <citation type="submission" date="2016-04" db="EMBL/GenBank/DDBJ databases">
        <title>Draft genome of Fonsecaea erecta CBS 125763.</title>
        <authorList>
            <person name="Weiss V.A."/>
            <person name="Vicente V.A."/>
            <person name="Raittz R.T."/>
            <person name="Moreno L.F."/>
            <person name="De Souza E.M."/>
            <person name="Pedrosa F.O."/>
            <person name="Steffens M.B."/>
            <person name="Faoro H."/>
            <person name="Tadra-Sfeir M.Z."/>
            <person name="Najafzadeh M.J."/>
            <person name="Felipe M.S."/>
            <person name="Teixeira M."/>
            <person name="Sun J."/>
            <person name="Xi L."/>
            <person name="Gomes R."/>
            <person name="De Azevedo C.M."/>
            <person name="Salgado C.G."/>
            <person name="Da Silva M.B."/>
            <person name="Nascimento M.F."/>
            <person name="Queiroz-Telles F."/>
            <person name="Attili D.S."/>
            <person name="Gorbushina A."/>
        </authorList>
    </citation>
    <scope>NUCLEOTIDE SEQUENCE [LARGE SCALE GENOMIC DNA]</scope>
    <source>
        <strain evidence="6 7">CBS 125763</strain>
    </source>
</reference>
<organism evidence="6 7">
    <name type="scientific">Fonsecaea erecta</name>
    <dbReference type="NCBI Taxonomy" id="1367422"/>
    <lineage>
        <taxon>Eukaryota</taxon>
        <taxon>Fungi</taxon>
        <taxon>Dikarya</taxon>
        <taxon>Ascomycota</taxon>
        <taxon>Pezizomycotina</taxon>
        <taxon>Eurotiomycetes</taxon>
        <taxon>Chaetothyriomycetidae</taxon>
        <taxon>Chaetothyriales</taxon>
        <taxon>Herpotrichiellaceae</taxon>
        <taxon>Fonsecaea</taxon>
    </lineage>
</organism>
<dbReference type="PANTHER" id="PTHR46072:SF11">
    <property type="entry name" value="AMIDASE-RELATED"/>
    <property type="match status" value="1"/>
</dbReference>
<dbReference type="GO" id="GO:0016787">
    <property type="term" value="F:hydrolase activity"/>
    <property type="evidence" value="ECO:0007669"/>
    <property type="project" value="UniProtKB-KW"/>
</dbReference>
<dbReference type="RefSeq" id="XP_018690463.1">
    <property type="nucleotide sequence ID" value="XM_018840716.1"/>
</dbReference>
<proteinExistence type="inferred from homology"/>
<evidence type="ECO:0000256" key="4">
    <source>
        <dbReference type="PIRSR" id="PIRSR001221-2"/>
    </source>
</evidence>
<dbReference type="InterPro" id="IPR036928">
    <property type="entry name" value="AS_sf"/>
</dbReference>
<comment type="caution">
    <text evidence="6">The sequence shown here is derived from an EMBL/GenBank/DDBJ whole genome shotgun (WGS) entry which is preliminary data.</text>
</comment>
<dbReference type="OrthoDB" id="6428749at2759"/>
<dbReference type="AlphaFoldDB" id="A0A178ZC95"/>
<feature type="binding site" evidence="4">
    <location>
        <position position="200"/>
    </location>
    <ligand>
        <name>substrate</name>
    </ligand>
</feature>
<dbReference type="InterPro" id="IPR023631">
    <property type="entry name" value="Amidase_dom"/>
</dbReference>
<evidence type="ECO:0000256" key="2">
    <source>
        <dbReference type="ARBA" id="ARBA00022801"/>
    </source>
</evidence>
<evidence type="ECO:0000256" key="3">
    <source>
        <dbReference type="PIRSR" id="PIRSR001221-1"/>
    </source>
</evidence>
<dbReference type="Proteomes" id="UP000078343">
    <property type="component" value="Unassembled WGS sequence"/>
</dbReference>
<dbReference type="SUPFAM" id="SSF75304">
    <property type="entry name" value="Amidase signature (AS) enzymes"/>
    <property type="match status" value="1"/>
</dbReference>
<feature type="active site" description="Charge relay system" evidence="3">
    <location>
        <position position="200"/>
    </location>
</feature>
<dbReference type="PANTHER" id="PTHR46072">
    <property type="entry name" value="AMIDASE-RELATED-RELATED"/>
    <property type="match status" value="1"/>
</dbReference>
<sequence length="533" mass="58276">MSRQWEEIRASKRQRLLDSIPQKWLFPAHIKPPNSQLNVLEFPEKSGWFTNQELEITRSSATDLMRRLAKGEWSSEEVTRAFFKRAPAAHQLFEVALATAKSRDEHLRQTGQPIGPFQGLPVSIKDCFDFAGVDSSIGFTSRVGKPAEHNAAVVDILLNAGAVLYVKTNVPTAMMMLETVNNVTGRTLNPLNRTLTAGGSSGGESALIVFGGSPLGVGGDVAGSLRIPAACTGIFTLKPSAGRFPATGCASGLPGLETVQAVIGPLARSLQDCLLFSEVVAAAEPWKWDTKSLPFPWRAVEQKKEKLKLGVMWTDGIVTPTPPIQCALEQTVKKLRAAGHEIVDWQPEGQHLSGLQLFRQMISADGGKSLRKDLEPTQGPCRPEQQLWANALELGVYELWQIHQARDDLCQQYLDRWTTSGIDGILCPTTPYASVEHGGLRYLGYTAFFNVLDYSSTSFPCGLAANKDLDRAPAEYIPRNDLDAQVQDSYNAEAVDGMPLSLQIVAQKLEDEKVFTMAQTILEAVSLRATSSI</sequence>
<dbReference type="Gene3D" id="3.90.1300.10">
    <property type="entry name" value="Amidase signature (AS) domain"/>
    <property type="match status" value="1"/>
</dbReference>
<feature type="active site" description="Acyl-ester intermediate" evidence="3">
    <location>
        <position position="224"/>
    </location>
</feature>
<dbReference type="Pfam" id="PF01425">
    <property type="entry name" value="Amidase"/>
    <property type="match status" value="1"/>
</dbReference>